<protein>
    <recommendedName>
        <fullName evidence="4">Kinase</fullName>
        <ecNumber evidence="4">2.7.-.-</ecNumber>
    </recommendedName>
</protein>
<dbReference type="PANTHER" id="PTHR12400:SF103">
    <property type="entry name" value="INOSITOL POLYPHOSPHATE MULTIKINASE"/>
    <property type="match status" value="1"/>
</dbReference>
<dbReference type="SUPFAM" id="SSF56104">
    <property type="entry name" value="SAICAR synthase-like"/>
    <property type="match status" value="1"/>
</dbReference>
<evidence type="ECO:0000256" key="4">
    <source>
        <dbReference type="RuleBase" id="RU363090"/>
    </source>
</evidence>
<accession>A0ABR4NT05</accession>
<evidence type="ECO:0000256" key="1">
    <source>
        <dbReference type="ARBA" id="ARBA00007374"/>
    </source>
</evidence>
<evidence type="ECO:0000313" key="5">
    <source>
        <dbReference type="EMBL" id="KAL3231607.1"/>
    </source>
</evidence>
<keyword evidence="6" id="KW-1185">Reference proteome</keyword>
<organism evidence="5 6">
    <name type="scientific">Nakaseomyces bracarensis</name>
    <dbReference type="NCBI Taxonomy" id="273131"/>
    <lineage>
        <taxon>Eukaryota</taxon>
        <taxon>Fungi</taxon>
        <taxon>Dikarya</taxon>
        <taxon>Ascomycota</taxon>
        <taxon>Saccharomycotina</taxon>
        <taxon>Saccharomycetes</taxon>
        <taxon>Saccharomycetales</taxon>
        <taxon>Saccharomycetaceae</taxon>
        <taxon>Nakaseomyces</taxon>
    </lineage>
</organism>
<dbReference type="InterPro" id="IPR005522">
    <property type="entry name" value="IPK"/>
</dbReference>
<dbReference type="Gene3D" id="3.30.470.160">
    <property type="entry name" value="Inositol polyphosphate kinase"/>
    <property type="match status" value="1"/>
</dbReference>
<gene>
    <name evidence="5" type="ORF">RNJ44_00142</name>
</gene>
<dbReference type="Proteomes" id="UP001623330">
    <property type="component" value="Unassembled WGS sequence"/>
</dbReference>
<dbReference type="EC" id="2.7.-.-" evidence="4"/>
<dbReference type="PANTHER" id="PTHR12400">
    <property type="entry name" value="INOSITOL POLYPHOSPHATE KINASE"/>
    <property type="match status" value="1"/>
</dbReference>
<name>A0ABR4NT05_9SACH</name>
<sequence>MRDLDHKAAGHDGLLTEAEGALVFKPYNAVEAQFYMDTVARRAQEEDVHGDVPFYRWIPCYLGTLEQGDSRHVSVNYNGRKFIVLNNIIHGFSKPNIMDIKLGAKLYDDDASEDKKERMKRVSNMTTSGSLSFRICGMKIERTVDTCSLDKEHFAIEPQNDDVTYLSVNKMFGRTRTKENIKEAIEFFFDNHRLSQLRKYKLYQQFWQRLQLLYNTLLDTEARFISSSLLFVYESDPAVWDELDDEEDLIHDYEDDMMEEDQEDSTEPVEMLHSMQSKVDSDDSENDVFVENKEIPKKLSSLTMIDFAHSKYLNGAGYDENSVQGVENLINIFNELCDK</sequence>
<proteinExistence type="inferred from homology"/>
<evidence type="ECO:0000256" key="2">
    <source>
        <dbReference type="ARBA" id="ARBA00022679"/>
    </source>
</evidence>
<evidence type="ECO:0000313" key="6">
    <source>
        <dbReference type="Proteomes" id="UP001623330"/>
    </source>
</evidence>
<keyword evidence="3 4" id="KW-0418">Kinase</keyword>
<evidence type="ECO:0000256" key="3">
    <source>
        <dbReference type="ARBA" id="ARBA00022777"/>
    </source>
</evidence>
<dbReference type="InterPro" id="IPR038286">
    <property type="entry name" value="IPK_sf"/>
</dbReference>
<keyword evidence="2 4" id="KW-0808">Transferase</keyword>
<dbReference type="Pfam" id="PF03770">
    <property type="entry name" value="IPK"/>
    <property type="match status" value="1"/>
</dbReference>
<reference evidence="5 6" key="1">
    <citation type="submission" date="2024-05" db="EMBL/GenBank/DDBJ databases">
        <title>Long read based assembly of the Candida bracarensis genome reveals expanded adhesin content.</title>
        <authorList>
            <person name="Marcet-Houben M."/>
            <person name="Ksiezopolska E."/>
            <person name="Gabaldon T."/>
        </authorList>
    </citation>
    <scope>NUCLEOTIDE SEQUENCE [LARGE SCALE GENOMIC DNA]</scope>
    <source>
        <strain evidence="5 6">CBM6</strain>
    </source>
</reference>
<comment type="similarity">
    <text evidence="1 4">Belongs to the inositol phosphokinase (IPK) family.</text>
</comment>
<dbReference type="EMBL" id="JBEVYD010000006">
    <property type="protein sequence ID" value="KAL3231607.1"/>
    <property type="molecule type" value="Genomic_DNA"/>
</dbReference>
<comment type="caution">
    <text evidence="5">The sequence shown here is derived from an EMBL/GenBank/DDBJ whole genome shotgun (WGS) entry which is preliminary data.</text>
</comment>